<dbReference type="Pfam" id="PF06985">
    <property type="entry name" value="HET"/>
    <property type="match status" value="1"/>
</dbReference>
<proteinExistence type="predicted"/>
<dbReference type="EMBL" id="ML986490">
    <property type="protein sequence ID" value="KAF2277446.1"/>
    <property type="molecule type" value="Genomic_DNA"/>
</dbReference>
<feature type="domain" description="Heterokaryon incompatibility" evidence="1">
    <location>
        <begin position="47"/>
        <end position="191"/>
    </location>
</feature>
<sequence length="602" mass="67489">SGILGDRTYQYSPLGPGEFRLIRLLPARMSTIKCELLHESLYHPPPYTAVSYAWGDADDTRKIVLDGVKIPVAVSLYGALEALRRKNESVTVWIDYLCIDQQNRDEKTQQVQLMTGIYSNAQLVAICLGAEADNSDDAMKLLEVVANIAANADSEKRVRSLISSDVHRPGIAAIVALFERDYWRRLWVVQEVFNARDLVVYCGSLSLRYETFRLASYAFWRHKSDIDYYFPSVSNGGFSQAVSSNQFSYSQVLVHQGPSSLPDVGSLAALGNDSLLEVLRACRGKLSADARDKVFGILGILPDHVRGEFPVDYSLSVKEVYIDAVDYILYSTDQLDVIREAIHFPLHHSSANLPSWVPDWSHASGITSISVGSSASGRTKADYKFHDGRRKLEISAIYLDKVKARGIAVGTLCNLGDYLMAFLHWRAILLQSSGSVKRQQDASPRVLEAFCKTLCMNQVPEGFEDAKTWMVHCLHVFASLIHERLPSMQMDRGLQSYIHMDDDIKIKPEDRRSFLQHHFATKMMGRCLLITEEGRIGMGSGFMALGDEVVVPLGCSTPIILRPHGPKGEYRYVGDAYIHGHMTGKTVDQWENGERELRRFVL</sequence>
<dbReference type="PANTHER" id="PTHR24148:SF73">
    <property type="entry name" value="HET DOMAIN PROTEIN (AFU_ORTHOLOGUE AFUA_8G01020)"/>
    <property type="match status" value="1"/>
</dbReference>
<dbReference type="Proteomes" id="UP000800097">
    <property type="component" value="Unassembled WGS sequence"/>
</dbReference>
<dbReference type="GeneID" id="54548194"/>
<dbReference type="OrthoDB" id="3548654at2759"/>
<dbReference type="InterPro" id="IPR010730">
    <property type="entry name" value="HET"/>
</dbReference>
<name>A0A6A6JP39_WESOR</name>
<accession>A0A6A6JP39</accession>
<dbReference type="AlphaFoldDB" id="A0A6A6JP39"/>
<dbReference type="InterPro" id="IPR052895">
    <property type="entry name" value="HetReg/Transcr_Mod"/>
</dbReference>
<evidence type="ECO:0000313" key="2">
    <source>
        <dbReference type="EMBL" id="KAF2277446.1"/>
    </source>
</evidence>
<evidence type="ECO:0000313" key="3">
    <source>
        <dbReference type="Proteomes" id="UP000800097"/>
    </source>
</evidence>
<dbReference type="RefSeq" id="XP_033654985.1">
    <property type="nucleotide sequence ID" value="XM_033795019.1"/>
</dbReference>
<feature type="non-terminal residue" evidence="2">
    <location>
        <position position="602"/>
    </location>
</feature>
<evidence type="ECO:0000259" key="1">
    <source>
        <dbReference type="Pfam" id="PF06985"/>
    </source>
</evidence>
<keyword evidence="3" id="KW-1185">Reference proteome</keyword>
<protein>
    <recommendedName>
        <fullName evidence="1">Heterokaryon incompatibility domain-containing protein</fullName>
    </recommendedName>
</protein>
<dbReference type="Pfam" id="PF26639">
    <property type="entry name" value="Het-6_barrel"/>
    <property type="match status" value="1"/>
</dbReference>
<dbReference type="PANTHER" id="PTHR24148">
    <property type="entry name" value="ANKYRIN REPEAT DOMAIN-CONTAINING PROTEIN 39 HOMOLOG-RELATED"/>
    <property type="match status" value="1"/>
</dbReference>
<reference evidence="2" key="1">
    <citation type="journal article" date="2020" name="Stud. Mycol.">
        <title>101 Dothideomycetes genomes: a test case for predicting lifestyles and emergence of pathogens.</title>
        <authorList>
            <person name="Haridas S."/>
            <person name="Albert R."/>
            <person name="Binder M."/>
            <person name="Bloem J."/>
            <person name="Labutti K."/>
            <person name="Salamov A."/>
            <person name="Andreopoulos B."/>
            <person name="Baker S."/>
            <person name="Barry K."/>
            <person name="Bills G."/>
            <person name="Bluhm B."/>
            <person name="Cannon C."/>
            <person name="Castanera R."/>
            <person name="Culley D."/>
            <person name="Daum C."/>
            <person name="Ezra D."/>
            <person name="Gonzalez J."/>
            <person name="Henrissat B."/>
            <person name="Kuo A."/>
            <person name="Liang C."/>
            <person name="Lipzen A."/>
            <person name="Lutzoni F."/>
            <person name="Magnuson J."/>
            <person name="Mondo S."/>
            <person name="Nolan M."/>
            <person name="Ohm R."/>
            <person name="Pangilinan J."/>
            <person name="Park H.-J."/>
            <person name="Ramirez L."/>
            <person name="Alfaro M."/>
            <person name="Sun H."/>
            <person name="Tritt A."/>
            <person name="Yoshinaga Y."/>
            <person name="Zwiers L.-H."/>
            <person name="Turgeon B."/>
            <person name="Goodwin S."/>
            <person name="Spatafora J."/>
            <person name="Crous P."/>
            <person name="Grigoriev I."/>
        </authorList>
    </citation>
    <scope>NUCLEOTIDE SEQUENCE</scope>
    <source>
        <strain evidence="2">CBS 379.55</strain>
    </source>
</reference>
<gene>
    <name evidence="2" type="ORF">EI97DRAFT_365322</name>
</gene>
<feature type="non-terminal residue" evidence="2">
    <location>
        <position position="1"/>
    </location>
</feature>
<organism evidence="2 3">
    <name type="scientific">Westerdykella ornata</name>
    <dbReference type="NCBI Taxonomy" id="318751"/>
    <lineage>
        <taxon>Eukaryota</taxon>
        <taxon>Fungi</taxon>
        <taxon>Dikarya</taxon>
        <taxon>Ascomycota</taxon>
        <taxon>Pezizomycotina</taxon>
        <taxon>Dothideomycetes</taxon>
        <taxon>Pleosporomycetidae</taxon>
        <taxon>Pleosporales</taxon>
        <taxon>Sporormiaceae</taxon>
        <taxon>Westerdykella</taxon>
    </lineage>
</organism>